<dbReference type="PANTHER" id="PTHR23152:SF4">
    <property type="entry name" value="2-OXOADIPATE DEHYDROGENASE COMPLEX COMPONENT E1"/>
    <property type="match status" value="1"/>
</dbReference>
<proteinExistence type="inferred from homology"/>
<organism evidence="13 14">
    <name type="scientific">Roseospira navarrensis</name>
    <dbReference type="NCBI Taxonomy" id="140058"/>
    <lineage>
        <taxon>Bacteria</taxon>
        <taxon>Pseudomonadati</taxon>
        <taxon>Pseudomonadota</taxon>
        <taxon>Alphaproteobacteria</taxon>
        <taxon>Rhodospirillales</taxon>
        <taxon>Rhodospirillaceae</taxon>
        <taxon>Roseospira</taxon>
    </lineage>
</organism>
<accession>A0A7X1ZC29</accession>
<name>A0A7X1ZC29_9PROT</name>
<dbReference type="InterPro" id="IPR032106">
    <property type="entry name" value="2-oxogl_dehyd_N"/>
</dbReference>
<dbReference type="GO" id="GO:0006099">
    <property type="term" value="P:tricarboxylic acid cycle"/>
    <property type="evidence" value="ECO:0007669"/>
    <property type="project" value="TreeGrafter"/>
</dbReference>
<dbReference type="GO" id="GO:0045252">
    <property type="term" value="C:oxoglutarate dehydrogenase complex"/>
    <property type="evidence" value="ECO:0007669"/>
    <property type="project" value="TreeGrafter"/>
</dbReference>
<dbReference type="SMART" id="SM00861">
    <property type="entry name" value="Transket_pyr"/>
    <property type="match status" value="1"/>
</dbReference>
<dbReference type="InterPro" id="IPR005475">
    <property type="entry name" value="Transketolase-like_Pyr-bd"/>
</dbReference>
<keyword evidence="14" id="KW-1185">Reference proteome</keyword>
<comment type="cofactor">
    <cofactor evidence="1">
        <name>thiamine diphosphate</name>
        <dbReference type="ChEBI" id="CHEBI:58937"/>
    </cofactor>
</comment>
<dbReference type="InterPro" id="IPR029061">
    <property type="entry name" value="THDP-binding"/>
</dbReference>
<evidence type="ECO:0000256" key="8">
    <source>
        <dbReference type="ARBA" id="ARBA00023052"/>
    </source>
</evidence>
<evidence type="ECO:0000256" key="4">
    <source>
        <dbReference type="ARBA" id="ARBA00011301"/>
    </source>
</evidence>
<dbReference type="CDD" id="cd02016">
    <property type="entry name" value="TPP_E1_OGDC_like"/>
    <property type="match status" value="1"/>
</dbReference>
<comment type="similarity">
    <text evidence="3">Belongs to the alpha-ketoglutarate dehydrogenase family.</text>
</comment>
<evidence type="ECO:0000313" key="13">
    <source>
        <dbReference type="EMBL" id="MQX35795.1"/>
    </source>
</evidence>
<dbReference type="GO" id="GO:0004591">
    <property type="term" value="F:oxoglutarate dehydrogenase (succinyl-transferring) activity"/>
    <property type="evidence" value="ECO:0007669"/>
    <property type="project" value="UniProtKB-EC"/>
</dbReference>
<protein>
    <recommendedName>
        <fullName evidence="6">2-oxoglutarate dehydrogenase E1 component</fullName>
        <ecNumber evidence="5">1.2.4.2</ecNumber>
    </recommendedName>
    <alternativeName>
        <fullName evidence="10">Alpha-ketoglutarate dehydrogenase</fullName>
    </alternativeName>
</protein>
<dbReference type="PIRSF" id="PIRSF000157">
    <property type="entry name" value="Oxoglu_dh_E1"/>
    <property type="match status" value="1"/>
</dbReference>
<dbReference type="GO" id="GO:0006096">
    <property type="term" value="P:glycolytic process"/>
    <property type="evidence" value="ECO:0007669"/>
    <property type="project" value="UniProtKB-KW"/>
</dbReference>
<dbReference type="GO" id="GO:0005829">
    <property type="term" value="C:cytosol"/>
    <property type="evidence" value="ECO:0007669"/>
    <property type="project" value="TreeGrafter"/>
</dbReference>
<evidence type="ECO:0000256" key="5">
    <source>
        <dbReference type="ARBA" id="ARBA00012280"/>
    </source>
</evidence>
<dbReference type="Proteomes" id="UP000434582">
    <property type="component" value="Unassembled WGS sequence"/>
</dbReference>
<evidence type="ECO:0000256" key="10">
    <source>
        <dbReference type="ARBA" id="ARBA00030680"/>
    </source>
</evidence>
<feature type="region of interest" description="Disordered" evidence="11">
    <location>
        <begin position="60"/>
        <end position="98"/>
    </location>
</feature>
<dbReference type="Pfam" id="PF00676">
    <property type="entry name" value="E1_dh"/>
    <property type="match status" value="1"/>
</dbReference>
<dbReference type="OrthoDB" id="9759785at2"/>
<evidence type="ECO:0000259" key="12">
    <source>
        <dbReference type="SMART" id="SM00861"/>
    </source>
</evidence>
<dbReference type="EMBL" id="WIVE01000008">
    <property type="protein sequence ID" value="MQX35795.1"/>
    <property type="molecule type" value="Genomic_DNA"/>
</dbReference>
<evidence type="ECO:0000256" key="11">
    <source>
        <dbReference type="SAM" id="MobiDB-lite"/>
    </source>
</evidence>
<comment type="subunit">
    <text evidence="4">Homodimer. Part of the 2-oxoglutarate dehydrogenase (OGDH) complex composed of E1 (2-oxoglutarate dehydrogenase), E2 (dihydrolipoamide succinyltransferase) and E3 (dihydrolipoamide dehydrogenase); the complex contains multiple copies of the three enzymatic components (E1, E2 and E3).</text>
</comment>
<keyword evidence="9" id="KW-0324">Glycolysis</keyword>
<dbReference type="InterPro" id="IPR042179">
    <property type="entry name" value="KGD_C_sf"/>
</dbReference>
<dbReference type="InterPro" id="IPR001017">
    <property type="entry name" value="DH_E1"/>
</dbReference>
<keyword evidence="7 13" id="KW-0560">Oxidoreductase</keyword>
<evidence type="ECO:0000256" key="6">
    <source>
        <dbReference type="ARBA" id="ARBA00013321"/>
    </source>
</evidence>
<sequence length="985" mass="111121">MDTLFNDPGLHASFLSGANATYIAELYERYLDDPESVDETWRTFFAELRDGAEDIRAELRGPSWSRPDRHVIGAPDPDAPPPDAKKKGKAPTAEAADLSQDTIRAHTLDSIRALMLIRAYRVRGHLEARLDPLGLTEPEPHPELDYHSYGFTDADLDREIFIDNVLGLESAPLRKIVEVVRETYCGHIGVEFMHIQYPDQKAWIQRRVESELNRTAFTDLGRKTIMQRIIEAETFETYLHRKYTGTKRFGLEGAESTIPAIEQILKRGSQLGLEHVTIGMAHRGRLNILTNVLHKPLEAVFSEFEGNSANPEDVQGSGDVKYHLGTSADRDFDGKTVHVTLNANPSHLEAVDPVVLGKVRARQTQIGEDGRAKVTGIILHGDAAMAGQGVVAECFALAQLVGYRTGGTIHIVVNNQIGFTTNPKYARSGQYCTDIAKMIQAPILHVNGDDPEAVVHAARVAIEFRQTFHADVVLDIVCYRRHGHNESDEPAFTQPRMYKRISEHPTAREFYARRVIEAGLLTRDDVDGMLASYTERLDAAFKAGESYRPNQADWLTGTWEGLEAAFGEEEYKQYVTAAKRPALDTVFKAISTAPEEFDLNPKIARQLKAKAKMWETGKGIDWATAEALAFGTLLLEGHPVRLSGQDSGRGTFSHRHAVLIDQTDERKYYPLKTIRDDQAPFYVFDSPLSEYAVLGFEYGYATQDPMSLVLWEAQFGDFANGAQVIFDQFVSAAEYKWLRMSGLVVLLPHGYEGQGPEHSSARLERFLQLCAEDNMQVCNLTTPANYFHALRRQLRRNFRKPLILMSPKSLLRHKLCVSELSAFEDGGRFYRLIPEIDELVPDEAIRRVVFCSGKVYYDLLQARREQEITDVAIVRVEQFYPWPKDSVQRQLKRYPNAEVVWCQEEPANMGGWMFVDRRFQYALEELHNKARRAHYAGRKASASTAAGVARTHAREQATLIEQALSWSLDSLPQPFQRPTDLSRVN</sequence>
<keyword evidence="8" id="KW-0786">Thiamine pyrophosphate</keyword>
<dbReference type="NCBIfam" id="TIGR00239">
    <property type="entry name" value="2oxo_dh_E1"/>
    <property type="match status" value="1"/>
</dbReference>
<dbReference type="NCBIfam" id="NF006914">
    <property type="entry name" value="PRK09404.1"/>
    <property type="match status" value="1"/>
</dbReference>
<dbReference type="Gene3D" id="1.10.287.1150">
    <property type="entry name" value="TPP helical domain"/>
    <property type="match status" value="1"/>
</dbReference>
<feature type="domain" description="Transketolase-like pyrimidine-binding" evidence="12">
    <location>
        <begin position="620"/>
        <end position="813"/>
    </location>
</feature>
<dbReference type="Pfam" id="PF02779">
    <property type="entry name" value="Transket_pyr"/>
    <property type="match status" value="1"/>
</dbReference>
<evidence type="ECO:0000256" key="9">
    <source>
        <dbReference type="ARBA" id="ARBA00023152"/>
    </source>
</evidence>
<dbReference type="Gene3D" id="3.40.50.970">
    <property type="match status" value="1"/>
</dbReference>
<dbReference type="InterPro" id="IPR011603">
    <property type="entry name" value="2oxoglutarate_DH_E1"/>
</dbReference>
<dbReference type="InterPro" id="IPR031717">
    <property type="entry name" value="ODO-1/KGD_C"/>
</dbReference>
<reference evidence="13 14" key="1">
    <citation type="submission" date="2019-10" db="EMBL/GenBank/DDBJ databases">
        <title>Draft whole-genome sequence of the purple nonsulfur photosynthetic bacterium Roseospira navarrensis DSM 15114.</title>
        <authorList>
            <person name="Kyndt J.A."/>
            <person name="Meyer T.E."/>
        </authorList>
    </citation>
    <scope>NUCLEOTIDE SEQUENCE [LARGE SCALE GENOMIC DNA]</scope>
    <source>
        <strain evidence="13 14">DSM 15114</strain>
    </source>
</reference>
<dbReference type="Gene3D" id="3.40.50.11610">
    <property type="entry name" value="Multifunctional 2-oxoglutarate metabolism enzyme, C-terminal domain"/>
    <property type="match status" value="1"/>
</dbReference>
<dbReference type="FunFam" id="3.40.50.12470:FF:000003">
    <property type="entry name" value="2-oxoglutarate dehydrogenase E1 component"/>
    <property type="match status" value="1"/>
</dbReference>
<dbReference type="EC" id="1.2.4.2" evidence="5"/>
<gene>
    <name evidence="13" type="ORF">GHC57_04600</name>
</gene>
<dbReference type="GO" id="GO:0030976">
    <property type="term" value="F:thiamine pyrophosphate binding"/>
    <property type="evidence" value="ECO:0007669"/>
    <property type="project" value="InterPro"/>
</dbReference>
<evidence type="ECO:0000256" key="1">
    <source>
        <dbReference type="ARBA" id="ARBA00001964"/>
    </source>
</evidence>
<dbReference type="AlphaFoldDB" id="A0A7X1ZC29"/>
<dbReference type="RefSeq" id="WP_153341644.1">
    <property type="nucleotide sequence ID" value="NZ_WIVE01000008.1"/>
</dbReference>
<evidence type="ECO:0000256" key="2">
    <source>
        <dbReference type="ARBA" id="ARBA00003906"/>
    </source>
</evidence>
<evidence type="ECO:0000256" key="7">
    <source>
        <dbReference type="ARBA" id="ARBA00023002"/>
    </source>
</evidence>
<dbReference type="PANTHER" id="PTHR23152">
    <property type="entry name" value="2-OXOGLUTARATE DEHYDROGENASE"/>
    <property type="match status" value="1"/>
</dbReference>
<dbReference type="Pfam" id="PF16870">
    <property type="entry name" value="OxoGdeHyase_C"/>
    <property type="match status" value="1"/>
</dbReference>
<evidence type="ECO:0000256" key="3">
    <source>
        <dbReference type="ARBA" id="ARBA00006936"/>
    </source>
</evidence>
<comment type="caution">
    <text evidence="13">The sequence shown here is derived from an EMBL/GenBank/DDBJ whole genome shotgun (WGS) entry which is preliminary data.</text>
</comment>
<dbReference type="Gene3D" id="3.40.50.12470">
    <property type="match status" value="1"/>
</dbReference>
<dbReference type="Pfam" id="PF16078">
    <property type="entry name" value="2-oxogl_dehyd_N"/>
    <property type="match status" value="1"/>
</dbReference>
<evidence type="ECO:0000313" key="14">
    <source>
        <dbReference type="Proteomes" id="UP000434582"/>
    </source>
</evidence>
<dbReference type="NCBIfam" id="NF008907">
    <property type="entry name" value="PRK12270.1"/>
    <property type="match status" value="1"/>
</dbReference>
<comment type="function">
    <text evidence="2">E1 component of the 2-oxoglutarate dehydrogenase (OGDH) complex which catalyzes the decarboxylation of 2-oxoglutarate, the first step in the conversion of 2-oxoglutarate to succinyl-CoA and CO(2).</text>
</comment>
<dbReference type="SUPFAM" id="SSF52518">
    <property type="entry name" value="Thiamin diphosphate-binding fold (THDP-binding)"/>
    <property type="match status" value="2"/>
</dbReference>